<evidence type="ECO:0000256" key="5">
    <source>
        <dbReference type="ARBA" id="ARBA00023316"/>
    </source>
</evidence>
<keyword evidence="3" id="KW-0133">Cell shape</keyword>
<name>A0ABQ1ZNQ5_9BACL</name>
<dbReference type="RefSeq" id="WP_188594662.1">
    <property type="nucleotide sequence ID" value="NZ_BMFU01000016.1"/>
</dbReference>
<comment type="pathway">
    <text evidence="1">Cell wall biogenesis; peptidoglycan biosynthesis.</text>
</comment>
<dbReference type="EMBL" id="BMFU01000016">
    <property type="protein sequence ID" value="GGH70276.1"/>
    <property type="molecule type" value="Genomic_DNA"/>
</dbReference>
<dbReference type="Pfam" id="PF03734">
    <property type="entry name" value="YkuD"/>
    <property type="match status" value="1"/>
</dbReference>
<evidence type="ECO:0000256" key="4">
    <source>
        <dbReference type="ARBA" id="ARBA00022984"/>
    </source>
</evidence>
<organism evidence="7 8">
    <name type="scientific">Paenibacillus silvae</name>
    <dbReference type="NCBI Taxonomy" id="1325358"/>
    <lineage>
        <taxon>Bacteria</taxon>
        <taxon>Bacillati</taxon>
        <taxon>Bacillota</taxon>
        <taxon>Bacilli</taxon>
        <taxon>Bacillales</taxon>
        <taxon>Paenibacillaceae</taxon>
        <taxon>Paenibacillus</taxon>
    </lineage>
</organism>
<evidence type="ECO:0000313" key="7">
    <source>
        <dbReference type="EMBL" id="GGH70276.1"/>
    </source>
</evidence>
<accession>A0ABQ1ZNQ5</accession>
<reference evidence="8" key="1">
    <citation type="journal article" date="2019" name="Int. J. Syst. Evol. Microbiol.">
        <title>The Global Catalogue of Microorganisms (GCM) 10K type strain sequencing project: providing services to taxonomists for standard genome sequencing and annotation.</title>
        <authorList>
            <consortium name="The Broad Institute Genomics Platform"/>
            <consortium name="The Broad Institute Genome Sequencing Center for Infectious Disease"/>
            <person name="Wu L."/>
            <person name="Ma J."/>
        </authorList>
    </citation>
    <scope>NUCLEOTIDE SEQUENCE [LARGE SCALE GENOMIC DNA]</scope>
    <source>
        <strain evidence="8">CGMCC 1.12770</strain>
    </source>
</reference>
<protein>
    <recommendedName>
        <fullName evidence="6">L,D-TPase catalytic domain-containing protein</fullName>
    </recommendedName>
</protein>
<dbReference type="CDD" id="cd16913">
    <property type="entry name" value="YkuD_like"/>
    <property type="match status" value="1"/>
</dbReference>
<feature type="domain" description="L,D-TPase catalytic" evidence="6">
    <location>
        <begin position="18"/>
        <end position="145"/>
    </location>
</feature>
<dbReference type="Proteomes" id="UP000652153">
    <property type="component" value="Unassembled WGS sequence"/>
</dbReference>
<keyword evidence="8" id="KW-1185">Reference proteome</keyword>
<evidence type="ECO:0000256" key="3">
    <source>
        <dbReference type="ARBA" id="ARBA00022960"/>
    </source>
</evidence>
<dbReference type="Gene3D" id="2.40.440.10">
    <property type="entry name" value="L,D-transpeptidase catalytic domain-like"/>
    <property type="match status" value="1"/>
</dbReference>
<evidence type="ECO:0000256" key="1">
    <source>
        <dbReference type="ARBA" id="ARBA00004752"/>
    </source>
</evidence>
<evidence type="ECO:0000259" key="6">
    <source>
        <dbReference type="Pfam" id="PF03734"/>
    </source>
</evidence>
<keyword evidence="5" id="KW-0961">Cell wall biogenesis/degradation</keyword>
<dbReference type="InterPro" id="IPR005490">
    <property type="entry name" value="LD_TPept_cat_dom"/>
</dbReference>
<gene>
    <name evidence="7" type="ORF">GCM10008014_54550</name>
</gene>
<sequence length="158" mass="17307">MGYHIIANFPSNRDYKGTLKVYSDNGDLVFGPVEALGRGSNDSKNGNDHTNWKLQNADIPTGVAKTVVYDKGSSESSYGPHKRVWLYQAVSGNFLIAEKNGRSEIMIHGGDPATSTSLSWYPLRPTYGCIRLSNDNQKKLIDVLVKNGSSGKITVNEI</sequence>
<evidence type="ECO:0000313" key="8">
    <source>
        <dbReference type="Proteomes" id="UP000652153"/>
    </source>
</evidence>
<dbReference type="InterPro" id="IPR038063">
    <property type="entry name" value="Transpep_catalytic_dom"/>
</dbReference>
<dbReference type="SUPFAM" id="SSF141523">
    <property type="entry name" value="L,D-transpeptidase catalytic domain-like"/>
    <property type="match status" value="1"/>
</dbReference>
<evidence type="ECO:0000256" key="2">
    <source>
        <dbReference type="ARBA" id="ARBA00022679"/>
    </source>
</evidence>
<keyword evidence="2" id="KW-0808">Transferase</keyword>
<keyword evidence="4" id="KW-0573">Peptidoglycan synthesis</keyword>
<proteinExistence type="predicted"/>
<comment type="caution">
    <text evidence="7">The sequence shown here is derived from an EMBL/GenBank/DDBJ whole genome shotgun (WGS) entry which is preliminary data.</text>
</comment>